<comment type="caution">
    <text evidence="2">The sequence shown here is derived from an EMBL/GenBank/DDBJ whole genome shotgun (WGS) entry which is preliminary data.</text>
</comment>
<dbReference type="PANTHER" id="PTHR19446">
    <property type="entry name" value="REVERSE TRANSCRIPTASES"/>
    <property type="match status" value="1"/>
</dbReference>
<dbReference type="Pfam" id="PF00078">
    <property type="entry name" value="RVT_1"/>
    <property type="match status" value="1"/>
</dbReference>
<dbReference type="Gene3D" id="3.60.10.10">
    <property type="entry name" value="Endonuclease/exonuclease/phosphatase"/>
    <property type="match status" value="1"/>
</dbReference>
<keyword evidence="3" id="KW-1185">Reference proteome</keyword>
<dbReference type="AlphaFoldDB" id="A0A8B6HJ31"/>
<dbReference type="InterPro" id="IPR043502">
    <property type="entry name" value="DNA/RNA_pol_sf"/>
</dbReference>
<dbReference type="InterPro" id="IPR000477">
    <property type="entry name" value="RT_dom"/>
</dbReference>
<evidence type="ECO:0000313" key="2">
    <source>
        <dbReference type="EMBL" id="VDI79786.1"/>
    </source>
</evidence>
<dbReference type="SUPFAM" id="SSF56672">
    <property type="entry name" value="DNA/RNA polymerases"/>
    <property type="match status" value="1"/>
</dbReference>
<dbReference type="Proteomes" id="UP000596742">
    <property type="component" value="Unassembled WGS sequence"/>
</dbReference>
<reference evidence="2" key="1">
    <citation type="submission" date="2018-11" db="EMBL/GenBank/DDBJ databases">
        <authorList>
            <person name="Alioto T."/>
            <person name="Alioto T."/>
        </authorList>
    </citation>
    <scope>NUCLEOTIDE SEQUENCE</scope>
</reference>
<accession>A0A8B6HJ31</accession>
<feature type="domain" description="Reverse transcriptase" evidence="1">
    <location>
        <begin position="420"/>
        <end position="679"/>
    </location>
</feature>
<dbReference type="Pfam" id="PF14529">
    <property type="entry name" value="Exo_endo_phos_2"/>
    <property type="match status" value="1"/>
</dbReference>
<dbReference type="OrthoDB" id="10014409at2759"/>
<name>A0A8B6HJ31_MYTGA</name>
<evidence type="ECO:0000259" key="1">
    <source>
        <dbReference type="PROSITE" id="PS50878"/>
    </source>
</evidence>
<dbReference type="CDD" id="cd01650">
    <property type="entry name" value="RT_nLTR_like"/>
    <property type="match status" value="1"/>
</dbReference>
<dbReference type="InterPro" id="IPR036691">
    <property type="entry name" value="Endo/exonu/phosph_ase_sf"/>
</dbReference>
<dbReference type="PROSITE" id="PS50878">
    <property type="entry name" value="RT_POL"/>
    <property type="match status" value="1"/>
</dbReference>
<proteinExistence type="predicted"/>
<evidence type="ECO:0000313" key="3">
    <source>
        <dbReference type="Proteomes" id="UP000596742"/>
    </source>
</evidence>
<protein>
    <recommendedName>
        <fullName evidence="1">Reverse transcriptase domain-containing protein</fullName>
    </recommendedName>
</protein>
<dbReference type="SUPFAM" id="SSF56219">
    <property type="entry name" value="DNase I-like"/>
    <property type="match status" value="1"/>
</dbReference>
<dbReference type="InterPro" id="IPR005135">
    <property type="entry name" value="Endo/exonuclease/phosphatase"/>
</dbReference>
<dbReference type="GO" id="GO:0003824">
    <property type="term" value="F:catalytic activity"/>
    <property type="evidence" value="ECO:0007669"/>
    <property type="project" value="InterPro"/>
</dbReference>
<gene>
    <name evidence="2" type="ORF">MGAL_10B082895</name>
</gene>
<organism evidence="2 3">
    <name type="scientific">Mytilus galloprovincialis</name>
    <name type="common">Mediterranean mussel</name>
    <dbReference type="NCBI Taxonomy" id="29158"/>
    <lineage>
        <taxon>Eukaryota</taxon>
        <taxon>Metazoa</taxon>
        <taxon>Spiralia</taxon>
        <taxon>Lophotrochozoa</taxon>
        <taxon>Mollusca</taxon>
        <taxon>Bivalvia</taxon>
        <taxon>Autobranchia</taxon>
        <taxon>Pteriomorphia</taxon>
        <taxon>Mytilida</taxon>
        <taxon>Mytiloidea</taxon>
        <taxon>Mytilidae</taxon>
        <taxon>Mytilinae</taxon>
        <taxon>Mytilus</taxon>
    </lineage>
</organism>
<dbReference type="EMBL" id="UYJE01010115">
    <property type="protein sequence ID" value="VDI79786.1"/>
    <property type="molecule type" value="Genomic_DNA"/>
</dbReference>
<sequence length="1063" mass="120358">MDEGNERIIGILINSDPKICVVCVYLPTNNASVNSIVDYGECLDILDHIINNYSGTYKVVIAGDFNGTLLRPRVGNKQDVSLQAFVRDHKLLVPTSIKPTFVQHSGAGSSQIDYILSSHEDVILDYITPEKHATNLSSHNIVTAVLASNISSKVKHSHQSTAIWKYQWDKTDLLEFRNIVQLELGKCNGRTQNVVDESNLELLMTILQKATKVSTPRKIIHLKGPKWKASPTAKILLDICHNTYREWCENGKPEGQLKHKKVKAQRELRRQFRMEKTLDRQDLYNQIMENPSTELFHRLIKRNRGSSVVKTHLLKIDNFEVNDPVKQRGCFMKYFEDLAVPKDKGYDEKYLELCTIRHKLISEMCSNSTEAFVPFTENEIQSGINHLHAGKAIDEFDICAEQLKAAGDILVPIITKSFNSILSNGAFPDALKSGILTPILKKLKDPSILDNYRGITVTPVFTKLFECVLLPKIEQHFGKDQSPLQFGFTKGLSMLLAALIISEAKCESKLTPLTPLCLITVDSMKAFDVVSHIIVLDKLYETGVHPKIWTIVKDLYNGMTSKVRWAGGISDNFKILQGVRQGGILSPLLYKIYNNNLLMELQMARLGFRIGNIYMGCPTCADDIALLSRDTNELQCMLSTLHRHSLQDRVTIHPTKTKAVVFSKTKSIKSSLSWKLGDSDISPTNQAVHLGILRSELKENVLNIEDRISLSRRTMYALLNTGLHGSNGINPIVSYKIYQSYIIPKLLYGLEVLPLNNSQLDILKRFHISNLRRFQSLPTRTATCIVYLLLGALPIDAEIHKRHLSLLHNILTCNNTTIRNLLLRQRAVNGDNCDSFFGRIQEILELYELPDIDSLLLEQPSKLAFKYQCKCAIQKTWTNLLKAEMDNKSTLKYINVNVLSIGTPHTLWKSLRSMVSEVKMGITKARMLTGTFMTQATRYKFKIENADHICQLCAIYSEDIKHILLECPALHSVRQLYYSRLKLEVIHVIGEKKWLELFGNHESILLLILDCSNFSGNFNTDQITVITKISTELCHQLYIKRLKLLEGLKITSTINKGTSSTNV</sequence>